<dbReference type="AlphaFoldDB" id="A0A7S3MPD7"/>
<feature type="transmembrane region" description="Helical" evidence="1">
    <location>
        <begin position="88"/>
        <end position="108"/>
    </location>
</feature>
<name>A0A7S3MPD7_9SPIT</name>
<organism evidence="2">
    <name type="scientific">Favella ehrenbergii</name>
    <dbReference type="NCBI Taxonomy" id="182087"/>
    <lineage>
        <taxon>Eukaryota</taxon>
        <taxon>Sar</taxon>
        <taxon>Alveolata</taxon>
        <taxon>Ciliophora</taxon>
        <taxon>Intramacronucleata</taxon>
        <taxon>Spirotrichea</taxon>
        <taxon>Choreotrichia</taxon>
        <taxon>Tintinnida</taxon>
        <taxon>Xystonellidae</taxon>
        <taxon>Favella</taxon>
    </lineage>
</organism>
<gene>
    <name evidence="2" type="ORF">FEHR0123_LOCUS8115</name>
</gene>
<sequence length="134" mass="15368">MPELNFLLNDLSVGVSACDLLHSELVIMLRISLVVFGLVGQLLVVLLLLPLHEELEKDFLQFVDLVLPLHPPRLLRLFIARGGRRRRVFLLGLLFLPSHGHRVIIFHFCLDQELLLVVLFVDCEVDFLETLGFF</sequence>
<dbReference type="EMBL" id="HBIE01026673">
    <property type="protein sequence ID" value="CAE0313191.1"/>
    <property type="molecule type" value="Transcribed_RNA"/>
</dbReference>
<reference evidence="2" key="1">
    <citation type="submission" date="2021-01" db="EMBL/GenBank/DDBJ databases">
        <authorList>
            <person name="Corre E."/>
            <person name="Pelletier E."/>
            <person name="Niang G."/>
            <person name="Scheremetjew M."/>
            <person name="Finn R."/>
            <person name="Kale V."/>
            <person name="Holt S."/>
            <person name="Cochrane G."/>
            <person name="Meng A."/>
            <person name="Brown T."/>
            <person name="Cohen L."/>
        </authorList>
    </citation>
    <scope>NUCLEOTIDE SEQUENCE</scope>
    <source>
        <strain evidence="2">Fehren 1</strain>
    </source>
</reference>
<keyword evidence="1" id="KW-0472">Membrane</keyword>
<keyword evidence="1" id="KW-1133">Transmembrane helix</keyword>
<evidence type="ECO:0000313" key="2">
    <source>
        <dbReference type="EMBL" id="CAE0313191.1"/>
    </source>
</evidence>
<protein>
    <submittedName>
        <fullName evidence="2">Uncharacterized protein</fullName>
    </submittedName>
</protein>
<evidence type="ECO:0000256" key="1">
    <source>
        <dbReference type="SAM" id="Phobius"/>
    </source>
</evidence>
<accession>A0A7S3MPD7</accession>
<feature type="transmembrane region" description="Helical" evidence="1">
    <location>
        <begin position="27"/>
        <end position="49"/>
    </location>
</feature>
<proteinExistence type="predicted"/>
<keyword evidence="1" id="KW-0812">Transmembrane</keyword>